<keyword evidence="1" id="KW-1133">Transmembrane helix</keyword>
<dbReference type="EMBL" id="MBFS01000068">
    <property type="protein sequence ID" value="PVV04870.1"/>
    <property type="molecule type" value="Genomic_DNA"/>
</dbReference>
<dbReference type="InterPro" id="IPR036396">
    <property type="entry name" value="Cyt_P450_sf"/>
</dbReference>
<keyword evidence="1" id="KW-0812">Transmembrane</keyword>
<feature type="transmembrane region" description="Helical" evidence="1">
    <location>
        <begin position="7"/>
        <end position="28"/>
    </location>
</feature>
<dbReference type="STRING" id="133381.A0A2T9ZJZ5"/>
<keyword evidence="3" id="KW-1185">Reference proteome</keyword>
<evidence type="ECO:0000256" key="1">
    <source>
        <dbReference type="SAM" id="Phobius"/>
    </source>
</evidence>
<dbReference type="GO" id="GO:0020037">
    <property type="term" value="F:heme binding"/>
    <property type="evidence" value="ECO:0007669"/>
    <property type="project" value="InterPro"/>
</dbReference>
<dbReference type="OrthoDB" id="1844152at2759"/>
<sequence length="487" mass="56808">MFYKDILIFLVLPALSIYFIFPYFRVSAISFPDFFFETRFLVNITILNTVGLYIFVSFFKAKIIDSVSPQYNKKLLPSSIHFDSPSKNSSTLEYSLAVYKLNGVAKDPLSLNGVVFSKALIKEYSFLQRPFLNVGKGRRVYNLLSDSKHQGFIKKAEFQKLGKIFCTTYLENIIGYEVEDINYLIRKYVNTHGQSVHGETLKIDIQELLVYVLSENAYKRLFGNELVESPKFRKTVDMAVKSPFAGSFSKIKFIRYLQVRKRNRIISSKIAELSEYIYNRKLNPNIKIENKNDKPTVDALDMAFREHNYSKMNEYLILIKAIINTLFYYPAILSSRLANIIVDISVRPAVLMLLIDEQKNIRSKHGEAITLDILNKMERLEYFIFKSLSNSLPFSFMHRSIEDDYFTSSGYYIPKGSSVSLDMFSFYRNYRKKNQYDRLSAKNVYLLKNPIGNVPVHPGYRFIHDVLPKSTTLYLKKHDINLYREFE</sequence>
<keyword evidence="1" id="KW-0472">Membrane</keyword>
<evidence type="ECO:0000313" key="3">
    <source>
        <dbReference type="Proteomes" id="UP000245609"/>
    </source>
</evidence>
<accession>A0A2T9ZJZ5</accession>
<name>A0A2T9ZJZ5_9FUNG</name>
<feature type="transmembrane region" description="Helical" evidence="1">
    <location>
        <begin position="315"/>
        <end position="331"/>
    </location>
</feature>
<feature type="transmembrane region" description="Helical" evidence="1">
    <location>
        <begin position="40"/>
        <end position="59"/>
    </location>
</feature>
<reference evidence="2 3" key="1">
    <citation type="journal article" date="2018" name="MBio">
        <title>Comparative Genomics Reveals the Core Gene Toolbox for the Fungus-Insect Symbiosis.</title>
        <authorList>
            <person name="Wang Y."/>
            <person name="Stata M."/>
            <person name="Wang W."/>
            <person name="Stajich J.E."/>
            <person name="White M.M."/>
            <person name="Moncalvo J.M."/>
        </authorList>
    </citation>
    <scope>NUCLEOTIDE SEQUENCE [LARGE SCALE GENOMIC DNA]</scope>
    <source>
        <strain evidence="2 3">SC-DP-2</strain>
    </source>
</reference>
<dbReference type="GO" id="GO:0016705">
    <property type="term" value="F:oxidoreductase activity, acting on paired donors, with incorporation or reduction of molecular oxygen"/>
    <property type="evidence" value="ECO:0007669"/>
    <property type="project" value="InterPro"/>
</dbReference>
<gene>
    <name evidence="2" type="ORF">BB560_000616</name>
</gene>
<dbReference type="GO" id="GO:0004497">
    <property type="term" value="F:monooxygenase activity"/>
    <property type="evidence" value="ECO:0007669"/>
    <property type="project" value="InterPro"/>
</dbReference>
<dbReference type="AlphaFoldDB" id="A0A2T9ZJZ5"/>
<comment type="caution">
    <text evidence="2">The sequence shown here is derived from an EMBL/GenBank/DDBJ whole genome shotgun (WGS) entry which is preliminary data.</text>
</comment>
<proteinExistence type="predicted"/>
<evidence type="ECO:0008006" key="4">
    <source>
        <dbReference type="Google" id="ProtNLM"/>
    </source>
</evidence>
<dbReference type="GO" id="GO:0005506">
    <property type="term" value="F:iron ion binding"/>
    <property type="evidence" value="ECO:0007669"/>
    <property type="project" value="InterPro"/>
</dbReference>
<evidence type="ECO:0000313" key="2">
    <source>
        <dbReference type="EMBL" id="PVV04870.1"/>
    </source>
</evidence>
<dbReference type="SUPFAM" id="SSF48264">
    <property type="entry name" value="Cytochrome P450"/>
    <property type="match status" value="1"/>
</dbReference>
<protein>
    <recommendedName>
        <fullName evidence="4">Cytochrome P450</fullName>
    </recommendedName>
</protein>
<dbReference type="Gene3D" id="1.10.630.10">
    <property type="entry name" value="Cytochrome P450"/>
    <property type="match status" value="1"/>
</dbReference>
<organism evidence="2 3">
    <name type="scientific">Smittium megazygosporum</name>
    <dbReference type="NCBI Taxonomy" id="133381"/>
    <lineage>
        <taxon>Eukaryota</taxon>
        <taxon>Fungi</taxon>
        <taxon>Fungi incertae sedis</taxon>
        <taxon>Zoopagomycota</taxon>
        <taxon>Kickxellomycotina</taxon>
        <taxon>Harpellomycetes</taxon>
        <taxon>Harpellales</taxon>
        <taxon>Legeriomycetaceae</taxon>
        <taxon>Smittium</taxon>
    </lineage>
</organism>
<dbReference type="Proteomes" id="UP000245609">
    <property type="component" value="Unassembled WGS sequence"/>
</dbReference>